<evidence type="ECO:0000256" key="8">
    <source>
        <dbReference type="ARBA" id="ARBA00023180"/>
    </source>
</evidence>
<feature type="region of interest" description="Disordered" evidence="13">
    <location>
        <begin position="692"/>
        <end position="730"/>
    </location>
</feature>
<dbReference type="PRINTS" id="PR00023">
    <property type="entry name" value="ZPELLUCIDA"/>
</dbReference>
<feature type="region of interest" description="Disordered" evidence="13">
    <location>
        <begin position="274"/>
        <end position="316"/>
    </location>
</feature>
<keyword evidence="2" id="KW-0813">Transport</keyword>
<protein>
    <recommendedName>
        <fullName evidence="10">Scavenger receptor cysteine-rich domain-containing protein DMBT1</fullName>
    </recommendedName>
    <alternativeName>
        <fullName evidence="11">Deleted in malignant brain tumors 1 protein</fullName>
    </alternativeName>
    <alternativeName>
        <fullName evidence="9">Hensin</fullName>
    </alternativeName>
</protein>
<evidence type="ECO:0000256" key="12">
    <source>
        <dbReference type="PROSITE-ProRule" id="PRU00196"/>
    </source>
</evidence>
<dbReference type="Pfam" id="PF00431">
    <property type="entry name" value="CUB"/>
    <property type="match status" value="1"/>
</dbReference>
<feature type="compositionally biased region" description="Low complexity" evidence="13">
    <location>
        <begin position="296"/>
        <end position="316"/>
    </location>
</feature>
<comment type="caution">
    <text evidence="12">Lacks conserved residue(s) required for the propagation of feature annotation.</text>
</comment>
<keyword evidence="8" id="KW-0325">Glycoprotein</keyword>
<dbReference type="InterPro" id="IPR000859">
    <property type="entry name" value="CUB_dom"/>
</dbReference>
<dbReference type="InterPro" id="IPR042235">
    <property type="entry name" value="ZP-C_dom"/>
</dbReference>
<dbReference type="Pfam" id="PF00100">
    <property type="entry name" value="Zona_pellucida"/>
    <property type="match status" value="1"/>
</dbReference>
<keyword evidence="19" id="KW-1185">Reference proteome</keyword>
<dbReference type="InterPro" id="IPR055356">
    <property type="entry name" value="ZP-N"/>
</dbReference>
<reference evidence="18" key="1">
    <citation type="submission" date="2022-12" db="EMBL/GenBank/DDBJ databases">
        <authorList>
            <person name="Alioto T."/>
            <person name="Alioto T."/>
            <person name="Gomez Garrido J."/>
        </authorList>
    </citation>
    <scope>NUCLEOTIDE SEQUENCE</scope>
</reference>
<feature type="disulfide bond" evidence="12">
    <location>
        <begin position="623"/>
        <end position="684"/>
    </location>
</feature>
<dbReference type="PROSITE" id="PS51034">
    <property type="entry name" value="ZP_2"/>
    <property type="match status" value="1"/>
</dbReference>
<dbReference type="SMART" id="SM00241">
    <property type="entry name" value="ZP"/>
    <property type="match status" value="1"/>
</dbReference>
<dbReference type="InterPro" id="IPR036772">
    <property type="entry name" value="SRCR-like_dom_sf"/>
</dbReference>
<evidence type="ECO:0000256" key="13">
    <source>
        <dbReference type="SAM" id="MobiDB-lite"/>
    </source>
</evidence>
<dbReference type="InterPro" id="IPR048290">
    <property type="entry name" value="ZP_chr"/>
</dbReference>
<dbReference type="CDD" id="cd00041">
    <property type="entry name" value="CUB"/>
    <property type="match status" value="1"/>
</dbReference>
<dbReference type="InterPro" id="IPR035914">
    <property type="entry name" value="Sperma_CUB_dom_sf"/>
</dbReference>
<evidence type="ECO:0000313" key="18">
    <source>
        <dbReference type="EMBL" id="CAI5774929.1"/>
    </source>
</evidence>
<feature type="disulfide bond" evidence="12">
    <location>
        <begin position="131"/>
        <end position="141"/>
    </location>
</feature>
<dbReference type="SMART" id="SM00042">
    <property type="entry name" value="CUB"/>
    <property type="match status" value="1"/>
</dbReference>
<dbReference type="PRINTS" id="PR00258">
    <property type="entry name" value="SPERACTRCPTR"/>
</dbReference>
<feature type="domain" description="SRCR" evidence="16">
    <location>
        <begin position="585"/>
        <end position="685"/>
    </location>
</feature>
<feature type="disulfide bond" evidence="12">
    <location>
        <begin position="755"/>
        <end position="819"/>
    </location>
</feature>
<dbReference type="AlphaFoldDB" id="A0AA35KCQ6"/>
<dbReference type="Pfam" id="PF23344">
    <property type="entry name" value="ZP-N"/>
    <property type="match status" value="1"/>
</dbReference>
<feature type="region of interest" description="Disordered" evidence="13">
    <location>
        <begin position="546"/>
        <end position="584"/>
    </location>
</feature>
<dbReference type="Gene3D" id="2.60.120.290">
    <property type="entry name" value="Spermadhesin, CUB domain"/>
    <property type="match status" value="1"/>
</dbReference>
<evidence type="ECO:0000256" key="14">
    <source>
        <dbReference type="SAM" id="SignalP"/>
    </source>
</evidence>
<dbReference type="InterPro" id="IPR055355">
    <property type="entry name" value="ZP-C"/>
</dbReference>
<feature type="domain" description="ZP" evidence="17">
    <location>
        <begin position="853"/>
        <end position="1100"/>
    </location>
</feature>
<evidence type="ECO:0000313" key="19">
    <source>
        <dbReference type="Proteomes" id="UP001178461"/>
    </source>
</evidence>
<feature type="domain" description="SRCR" evidence="16">
    <location>
        <begin position="467"/>
        <end position="540"/>
    </location>
</feature>
<evidence type="ECO:0000256" key="11">
    <source>
        <dbReference type="ARBA" id="ARBA00047200"/>
    </source>
</evidence>
<dbReference type="Pfam" id="PF00530">
    <property type="entry name" value="SRCR"/>
    <property type="match status" value="5"/>
</dbReference>
<dbReference type="PROSITE" id="PS01180">
    <property type="entry name" value="CUB"/>
    <property type="match status" value="1"/>
</dbReference>
<evidence type="ECO:0000256" key="2">
    <source>
        <dbReference type="ARBA" id="ARBA00022448"/>
    </source>
</evidence>
<evidence type="ECO:0000259" key="17">
    <source>
        <dbReference type="PROSITE" id="PS51034"/>
    </source>
</evidence>
<feature type="compositionally biased region" description="Polar residues" evidence="13">
    <location>
        <begin position="692"/>
        <end position="709"/>
    </location>
</feature>
<dbReference type="GO" id="GO:0004252">
    <property type="term" value="F:serine-type endopeptidase activity"/>
    <property type="evidence" value="ECO:0007669"/>
    <property type="project" value="TreeGrafter"/>
</dbReference>
<feature type="chain" id="PRO_5041316678" description="Scavenger receptor cysteine-rich domain-containing protein DMBT1" evidence="14">
    <location>
        <begin position="20"/>
        <end position="1134"/>
    </location>
</feature>
<dbReference type="InterPro" id="IPR001507">
    <property type="entry name" value="ZP_dom"/>
</dbReference>
<sequence length="1134" mass="123408">MSSFLIFTWLFLFNEICLSASVLTTEFPQTTVLTTEFPQTTAPEVQTTELTSEEPTPTEHSLRLVNGRNRCEGRLEVYHNGNWGTVCDDIWNLNHARVVCRELGCGPAQSAPGSARFGPGSGNILLDDVQCTGSESSLLQCSHRGWGTHNCGHHEDASVICSALRLVNGGNRCEGRLEVYHNGNWGTVCDDIWNLNHAHVVCRELGCGPALSAPGNARFGPGSGNILLDDVQCTGSESSLLQCSHRGWGTHNCGHSEDASVICSALTTEFPQTSVSTTEFSQTTAPEVQTTEGTSEEPTPAGTTTIAETTGPTTSAQTTGIHGCGNTFSNPSQSFYGPYYNGDGSIIQCLWTIHSYDSSPIVLTLDDLNLDCTHEYVHVYDGNIYQSALLGNICSGWSWVFTSYTGTMTVLLHRQSYRAGSGFFAYYNIAALTTEFPQTTALTTEFPQSTEEVPTSETAVSPGDAPMRLVGGNNMCEGRVELYYRGSWGTVCDDGWDLNGASGCLQKAWIGNEPSLELCSHRGWGSHNCGHSEDAGVICSASGRPNTTALPTSPTEVISRTSVGPHTPEDVPTNEPTVSPRDAPMRLVGGNNMCEGRVELNYRGSWGTVCDDGWDLNDAQVVCRKLGCGLALSAPGSAYFGHGSGQILLDDVNCRGNEPSLELCSHRGWGSHNCGHHEDAGVICSASGRPNTTALPTSPTEVISRTSVGPHTPEDVPTNEPTVSPRDAPMRLVGGNNMCEGRMELNYRGSWGTVCDDGWDLNDAQVVCRKLGCGLALSAPGSAYFGHGSGQILLDDVNCRGNEPSLELCSHRGWGSHNCGHHEDAGVICSGSGGHHTTALPTSPTEVKSRTLSCSGEYMVARISKAYLRLLGYNEWSLYLNSSDSFCAPQITQYYVVFNIPFSGCGTIRQQANNDTIIYSNIIKTSASGYIITRNSNFQFHVMCEMNKTAIVETIFVARNSTDINELGHGSYNVTLAFFDSWSFNYQVRSSPYFVSLNQALYLQATLHSSDPNLVLFLDTCEASPNSGDFTTLTYDLWRSGCPRDSTFRYLGNPRKNEVRFMFSSFKFLNYHNEVYLRCKLVVCKAYDYSSRCYQGCLTRKKRDADELQEKVDVVVGPIKLQKEAKEDKKQELA</sequence>
<dbReference type="GO" id="GO:0015031">
    <property type="term" value="P:protein transport"/>
    <property type="evidence" value="ECO:0007669"/>
    <property type="project" value="UniProtKB-KW"/>
</dbReference>
<dbReference type="PANTHER" id="PTHR48071:SF18">
    <property type="entry name" value="DELETED IN MALIGNANT BRAIN TUMORS 1 PROTEIN-RELATED"/>
    <property type="match status" value="1"/>
</dbReference>
<evidence type="ECO:0000256" key="1">
    <source>
        <dbReference type="ARBA" id="ARBA00009931"/>
    </source>
</evidence>
<evidence type="ECO:0000259" key="15">
    <source>
        <dbReference type="PROSITE" id="PS01180"/>
    </source>
</evidence>
<keyword evidence="5" id="KW-0677">Repeat</keyword>
<feature type="disulfide bond" evidence="12">
    <location>
        <begin position="654"/>
        <end position="664"/>
    </location>
</feature>
<feature type="disulfide bond" evidence="12">
    <location>
        <begin position="768"/>
        <end position="829"/>
    </location>
</feature>
<dbReference type="InterPro" id="IPR001190">
    <property type="entry name" value="SRCR"/>
</dbReference>
<dbReference type="Gene3D" id="2.60.40.3210">
    <property type="entry name" value="Zona pellucida, ZP-N domain"/>
    <property type="match status" value="1"/>
</dbReference>
<dbReference type="GO" id="GO:0005886">
    <property type="term" value="C:plasma membrane"/>
    <property type="evidence" value="ECO:0007669"/>
    <property type="project" value="TreeGrafter"/>
</dbReference>
<dbReference type="SUPFAM" id="SSF56487">
    <property type="entry name" value="SRCR-like"/>
    <property type="match status" value="5"/>
</dbReference>
<evidence type="ECO:0000256" key="9">
    <source>
        <dbReference type="ARBA" id="ARBA00030560"/>
    </source>
</evidence>
<keyword evidence="6" id="KW-0653">Protein transport</keyword>
<dbReference type="SUPFAM" id="SSF49854">
    <property type="entry name" value="Spermadhesin, CUB domain"/>
    <property type="match status" value="1"/>
</dbReference>
<dbReference type="FunFam" id="3.10.250.10:FF:000003">
    <property type="entry name" value="Deleted in malignant brain tumors 1"/>
    <property type="match status" value="4"/>
</dbReference>
<feature type="disulfide bond" evidence="12">
    <location>
        <begin position="189"/>
        <end position="253"/>
    </location>
</feature>
<feature type="disulfide bond" evidence="12">
    <location>
        <begin position="87"/>
        <end position="151"/>
    </location>
</feature>
<keyword evidence="7 12" id="KW-1015">Disulfide bond</keyword>
<evidence type="ECO:0000256" key="6">
    <source>
        <dbReference type="ARBA" id="ARBA00022927"/>
    </source>
</evidence>
<keyword evidence="3" id="KW-0217">Developmental protein</keyword>
<keyword evidence="4 14" id="KW-0732">Signal</keyword>
<dbReference type="Proteomes" id="UP001178461">
    <property type="component" value="Chromosome 5"/>
</dbReference>
<evidence type="ECO:0000256" key="4">
    <source>
        <dbReference type="ARBA" id="ARBA00022729"/>
    </source>
</evidence>
<organism evidence="18 19">
    <name type="scientific">Podarcis lilfordi</name>
    <name type="common">Lilford's wall lizard</name>
    <dbReference type="NCBI Taxonomy" id="74358"/>
    <lineage>
        <taxon>Eukaryota</taxon>
        <taxon>Metazoa</taxon>
        <taxon>Chordata</taxon>
        <taxon>Craniata</taxon>
        <taxon>Vertebrata</taxon>
        <taxon>Euteleostomi</taxon>
        <taxon>Lepidosauria</taxon>
        <taxon>Squamata</taxon>
        <taxon>Bifurcata</taxon>
        <taxon>Unidentata</taxon>
        <taxon>Episquamata</taxon>
        <taxon>Laterata</taxon>
        <taxon>Lacertibaenia</taxon>
        <taxon>Lacertidae</taxon>
        <taxon>Podarcis</taxon>
    </lineage>
</organism>
<dbReference type="SMART" id="SM00202">
    <property type="entry name" value="SR"/>
    <property type="match status" value="5"/>
</dbReference>
<feature type="domain" description="CUB" evidence="15">
    <location>
        <begin position="324"/>
        <end position="430"/>
    </location>
</feature>
<dbReference type="PANTHER" id="PTHR48071">
    <property type="entry name" value="SRCR DOMAIN-CONTAINING PROTEIN"/>
    <property type="match status" value="1"/>
</dbReference>
<feature type="compositionally biased region" description="Polar residues" evidence="13">
    <location>
        <begin position="546"/>
        <end position="564"/>
    </location>
</feature>
<feature type="domain" description="SRCR" evidence="16">
    <location>
        <begin position="164"/>
        <end position="264"/>
    </location>
</feature>
<feature type="signal peptide" evidence="14">
    <location>
        <begin position="1"/>
        <end position="19"/>
    </location>
</feature>
<dbReference type="PROSITE" id="PS50287">
    <property type="entry name" value="SRCR_2"/>
    <property type="match status" value="5"/>
</dbReference>
<feature type="domain" description="SRCR" evidence="16">
    <location>
        <begin position="62"/>
        <end position="162"/>
    </location>
</feature>
<name>A0AA35KCQ6_9SAUR</name>
<feature type="compositionally biased region" description="Polar residues" evidence="13">
    <location>
        <begin position="274"/>
        <end position="293"/>
    </location>
</feature>
<dbReference type="PROSITE" id="PS00420">
    <property type="entry name" value="SRCR_1"/>
    <property type="match status" value="4"/>
</dbReference>
<evidence type="ECO:0000259" key="16">
    <source>
        <dbReference type="PROSITE" id="PS50287"/>
    </source>
</evidence>
<dbReference type="Gene3D" id="3.10.250.10">
    <property type="entry name" value="SRCR-like domain"/>
    <property type="match status" value="6"/>
</dbReference>
<comment type="similarity">
    <text evidence="1">Belongs to the DMBT1 family.</text>
</comment>
<dbReference type="GO" id="GO:0031638">
    <property type="term" value="P:zymogen activation"/>
    <property type="evidence" value="ECO:0007669"/>
    <property type="project" value="TreeGrafter"/>
</dbReference>
<gene>
    <name evidence="18" type="ORF">PODLI_1B018541</name>
</gene>
<feature type="disulfide bond" evidence="12">
    <location>
        <begin position="233"/>
        <end position="243"/>
    </location>
</feature>
<evidence type="ECO:0000256" key="10">
    <source>
        <dbReference type="ARBA" id="ARBA00047197"/>
    </source>
</evidence>
<dbReference type="FunFam" id="2.60.40.4100:FF:000005">
    <property type="entry name" value="Deleted in malignant brain tumors 1"/>
    <property type="match status" value="1"/>
</dbReference>
<accession>A0AA35KCQ6</accession>
<feature type="domain" description="SRCR" evidence="16">
    <location>
        <begin position="730"/>
        <end position="830"/>
    </location>
</feature>
<dbReference type="EMBL" id="OX395130">
    <property type="protein sequence ID" value="CAI5774929.1"/>
    <property type="molecule type" value="Genomic_DNA"/>
</dbReference>
<proteinExistence type="inferred from homology"/>
<evidence type="ECO:0000256" key="5">
    <source>
        <dbReference type="ARBA" id="ARBA00022737"/>
    </source>
</evidence>
<evidence type="ECO:0000256" key="7">
    <source>
        <dbReference type="ARBA" id="ARBA00023157"/>
    </source>
</evidence>
<feature type="disulfide bond" evidence="12">
    <location>
        <begin position="100"/>
        <end position="161"/>
    </location>
</feature>
<dbReference type="Gene3D" id="2.60.40.4100">
    <property type="entry name" value="Zona pellucida, ZP-C domain"/>
    <property type="match status" value="1"/>
</dbReference>
<feature type="disulfide bond" evidence="12">
    <location>
        <begin position="202"/>
        <end position="263"/>
    </location>
</feature>
<feature type="disulfide bond" evidence="12">
    <location>
        <begin position="610"/>
        <end position="674"/>
    </location>
</feature>
<feature type="disulfide bond" evidence="12">
    <location>
        <begin position="799"/>
        <end position="809"/>
    </location>
</feature>
<evidence type="ECO:0000256" key="3">
    <source>
        <dbReference type="ARBA" id="ARBA00022473"/>
    </source>
</evidence>